<dbReference type="EMBL" id="VMNX01000001">
    <property type="protein sequence ID" value="MPY47218.1"/>
    <property type="molecule type" value="Genomic_DNA"/>
</dbReference>
<dbReference type="Proteomes" id="UP000373149">
    <property type="component" value="Unassembled WGS sequence"/>
</dbReference>
<protein>
    <submittedName>
        <fullName evidence="1">Uncharacterized protein</fullName>
    </submittedName>
</protein>
<evidence type="ECO:0000313" key="2">
    <source>
        <dbReference type="EMBL" id="MPY47218.1"/>
    </source>
</evidence>
<proteinExistence type="predicted"/>
<evidence type="ECO:0000313" key="3">
    <source>
        <dbReference type="Proteomes" id="UP000373149"/>
    </source>
</evidence>
<dbReference type="RefSeq" id="WP_152857873.1">
    <property type="nucleotide sequence ID" value="NZ_VMNX01000001.1"/>
</dbReference>
<gene>
    <name evidence="1" type="ORF">FPZ41_00190</name>
    <name evidence="2" type="ORF">FPZ41_00895</name>
</gene>
<organism evidence="1 3">
    <name type="scientific">Streptomyces acidicola</name>
    <dbReference type="NCBI Taxonomy" id="2596892"/>
    <lineage>
        <taxon>Bacteria</taxon>
        <taxon>Bacillati</taxon>
        <taxon>Actinomycetota</taxon>
        <taxon>Actinomycetes</taxon>
        <taxon>Kitasatosporales</taxon>
        <taxon>Streptomycetaceae</taxon>
        <taxon>Streptomyces</taxon>
    </lineage>
</organism>
<dbReference type="EMBL" id="VMNX01000001">
    <property type="protein sequence ID" value="MPY47079.1"/>
    <property type="molecule type" value="Genomic_DNA"/>
</dbReference>
<dbReference type="AlphaFoldDB" id="A0A5N8WIL9"/>
<keyword evidence="3" id="KW-1185">Reference proteome</keyword>
<sequence length="280" mass="31601">MTAAHRQPPHHDTLTCYTDYKCRLPECVDRYNAWSRDRERAIADGTWQPLLDAEPIRQHLLTLHAAGITIHRVAQLTGLTYRSVRSFTQHDYGNAAPRRHRATREVAAKILAINLDEHTPAVVSPIGTQRRFRALVAIGWPTVHTAIRAGLHPSNRNSMLRYPTIQARTAQRVAAVYDEMRHESPAKHGISATSIKRAKLQAQRERWAPPSYWDEVGGIDDPDFEPQYGITRREIVAQDAHWLMQSGLDRAAAAERLGVSKSYVEHALAAHPDTERELAA</sequence>
<reference evidence="1 3" key="1">
    <citation type="submission" date="2019-09" db="EMBL/GenBank/DDBJ databases">
        <authorList>
            <person name="Duangmal K."/>
            <person name="Teo W.F.A."/>
            <person name="Lipun K."/>
        </authorList>
    </citation>
    <scope>NUCLEOTIDE SEQUENCE [LARGE SCALE GENOMIC DNA]</scope>
    <source>
        <strain evidence="1 3">K1PN6</strain>
    </source>
</reference>
<evidence type="ECO:0000313" key="1">
    <source>
        <dbReference type="EMBL" id="MPY47079.1"/>
    </source>
</evidence>
<name>A0A5N8WIL9_9ACTN</name>
<accession>A0A5N8WIL9</accession>
<comment type="caution">
    <text evidence="1">The sequence shown here is derived from an EMBL/GenBank/DDBJ whole genome shotgun (WGS) entry which is preliminary data.</text>
</comment>